<dbReference type="InterPro" id="IPR050250">
    <property type="entry name" value="Macrolide_Exporter_MacB"/>
</dbReference>
<dbReference type="PANTHER" id="PTHR30572:SF4">
    <property type="entry name" value="ABC TRANSPORTER PERMEASE YTRF"/>
    <property type="match status" value="1"/>
</dbReference>
<proteinExistence type="predicted"/>
<dbReference type="eggNOG" id="COG0577">
    <property type="taxonomic scope" value="Bacteria"/>
</dbReference>
<dbReference type="KEGG" id="plv:ERIC2_c17470"/>
<dbReference type="EMBL" id="CP003355">
    <property type="protein sequence ID" value="AHD05562.1"/>
    <property type="molecule type" value="Genomic_DNA"/>
</dbReference>
<protein>
    <recommendedName>
        <fullName evidence="2">MacB-like periplasmic core domain-containing protein</fullName>
    </recommendedName>
</protein>
<dbReference type="Pfam" id="PF12704">
    <property type="entry name" value="MacB_PCD"/>
    <property type="match status" value="1"/>
</dbReference>
<feature type="domain" description="MacB-like periplasmic core" evidence="2">
    <location>
        <begin position="21"/>
        <end position="56"/>
    </location>
</feature>
<accession>V9W8X2</accession>
<organism evidence="3 4">
    <name type="scientific">Paenibacillus larvae subsp. larvae DSM 25430</name>
    <dbReference type="NCBI Taxonomy" id="697284"/>
    <lineage>
        <taxon>Bacteria</taxon>
        <taxon>Bacillati</taxon>
        <taxon>Bacillota</taxon>
        <taxon>Bacilli</taxon>
        <taxon>Bacillales</taxon>
        <taxon>Paenibacillaceae</taxon>
        <taxon>Paenibacillus</taxon>
    </lineage>
</organism>
<name>V9W8X2_9BACL</name>
<reference evidence="3 4" key="1">
    <citation type="journal article" date="2014" name="PLoS ONE">
        <title>How to Kill the Honey Bee Larva: Genomic Potential and Virulence Mechanisms of Paenibacillus larvae.</title>
        <authorList>
            <person name="Djukic M."/>
            <person name="Brzuszkiewicz E."/>
            <person name="Funfhaus A."/>
            <person name="Voss J."/>
            <person name="Gollnow K."/>
            <person name="Poppinga L."/>
            <person name="Liesegang H."/>
            <person name="Garcia-Gonzalez E."/>
            <person name="Genersch E."/>
            <person name="Daniel R."/>
        </authorList>
    </citation>
    <scope>NUCLEOTIDE SEQUENCE [LARGE SCALE GENOMIC DNA]</scope>
    <source>
        <strain evidence="3 4">DSM 25430</strain>
    </source>
</reference>
<dbReference type="GO" id="GO:0022857">
    <property type="term" value="F:transmembrane transporter activity"/>
    <property type="evidence" value="ECO:0007669"/>
    <property type="project" value="TreeGrafter"/>
</dbReference>
<dbReference type="Proteomes" id="UP000029431">
    <property type="component" value="Chromosome"/>
</dbReference>
<dbReference type="AlphaFoldDB" id="V9W8X2"/>
<keyword evidence="1" id="KW-0472">Membrane</keyword>
<dbReference type="GO" id="GO:0005886">
    <property type="term" value="C:plasma membrane"/>
    <property type="evidence" value="ECO:0007669"/>
    <property type="project" value="TreeGrafter"/>
</dbReference>
<dbReference type="HOGENOM" id="CLU_2918274_0_0_9"/>
<feature type="transmembrane region" description="Helical" evidence="1">
    <location>
        <begin position="21"/>
        <end position="41"/>
    </location>
</feature>
<dbReference type="InterPro" id="IPR025857">
    <property type="entry name" value="MacB_PCD"/>
</dbReference>
<evidence type="ECO:0000256" key="1">
    <source>
        <dbReference type="SAM" id="Phobius"/>
    </source>
</evidence>
<gene>
    <name evidence="3" type="ORF">ERIC2_c17470</name>
</gene>
<keyword evidence="4" id="KW-1185">Reference proteome</keyword>
<evidence type="ECO:0000313" key="3">
    <source>
        <dbReference type="EMBL" id="AHD05562.1"/>
    </source>
</evidence>
<dbReference type="PANTHER" id="PTHR30572">
    <property type="entry name" value="MEMBRANE COMPONENT OF TRANSPORTER-RELATED"/>
    <property type="match status" value="1"/>
</dbReference>
<keyword evidence="1" id="KW-1133">Transmembrane helix</keyword>
<evidence type="ECO:0000313" key="4">
    <source>
        <dbReference type="Proteomes" id="UP000029431"/>
    </source>
</evidence>
<sequence>MRSLEVIAMAFRTILRKPLRTLLTMLGVIIRVCSVVTLVSIGRGTSDQIEKQYESMGPTCW</sequence>
<evidence type="ECO:0000259" key="2">
    <source>
        <dbReference type="Pfam" id="PF12704"/>
    </source>
</evidence>
<keyword evidence="1" id="KW-0812">Transmembrane</keyword>
<dbReference type="PATRIC" id="fig|697284.3.peg.1676"/>